<dbReference type="EMBL" id="AXCN02002037">
    <property type="status" value="NOT_ANNOTATED_CDS"/>
    <property type="molecule type" value="Genomic_DNA"/>
</dbReference>
<feature type="domain" description="Peptidase S1" evidence="3">
    <location>
        <begin position="23"/>
        <end position="159"/>
    </location>
</feature>
<evidence type="ECO:0000313" key="5">
    <source>
        <dbReference type="Proteomes" id="UP000075886"/>
    </source>
</evidence>
<organism evidence="4 5">
    <name type="scientific">Anopheles farauti</name>
    <dbReference type="NCBI Taxonomy" id="69004"/>
    <lineage>
        <taxon>Eukaryota</taxon>
        <taxon>Metazoa</taxon>
        <taxon>Ecdysozoa</taxon>
        <taxon>Arthropoda</taxon>
        <taxon>Hexapoda</taxon>
        <taxon>Insecta</taxon>
        <taxon>Pterygota</taxon>
        <taxon>Neoptera</taxon>
        <taxon>Endopterygota</taxon>
        <taxon>Diptera</taxon>
        <taxon>Nematocera</taxon>
        <taxon>Culicoidea</taxon>
        <taxon>Culicidae</taxon>
        <taxon>Anophelinae</taxon>
        <taxon>Anopheles</taxon>
    </lineage>
</organism>
<dbReference type="Gene3D" id="2.40.10.10">
    <property type="entry name" value="Trypsin-like serine proteases"/>
    <property type="match status" value="1"/>
</dbReference>
<dbReference type="Proteomes" id="UP000075886">
    <property type="component" value="Unassembled WGS sequence"/>
</dbReference>
<dbReference type="SUPFAM" id="SSF50494">
    <property type="entry name" value="Trypsin-like serine proteases"/>
    <property type="match status" value="1"/>
</dbReference>
<dbReference type="STRING" id="69004.A0A182QW29"/>
<comment type="similarity">
    <text evidence="1">Belongs to the peptidase S1 family. CLIP subfamily.</text>
</comment>
<dbReference type="GO" id="GO:0006508">
    <property type="term" value="P:proteolysis"/>
    <property type="evidence" value="ECO:0007669"/>
    <property type="project" value="InterPro"/>
</dbReference>
<dbReference type="VEuPathDB" id="VectorBase:AFAF018034"/>
<dbReference type="GO" id="GO:0004252">
    <property type="term" value="F:serine-type endopeptidase activity"/>
    <property type="evidence" value="ECO:0007669"/>
    <property type="project" value="InterPro"/>
</dbReference>
<evidence type="ECO:0000256" key="1">
    <source>
        <dbReference type="ARBA" id="ARBA00024195"/>
    </source>
</evidence>
<evidence type="ECO:0000259" key="3">
    <source>
        <dbReference type="Pfam" id="PF00089"/>
    </source>
</evidence>
<evidence type="ECO:0000313" key="4">
    <source>
        <dbReference type="EnsemblMetazoa" id="AFAF018034-PA"/>
    </source>
</evidence>
<feature type="chain" id="PRO_5008133515" description="Peptidase S1 domain-containing protein" evidence="2">
    <location>
        <begin position="21"/>
        <end position="199"/>
    </location>
</feature>
<keyword evidence="2" id="KW-0732">Signal</keyword>
<reference evidence="5" key="1">
    <citation type="submission" date="2014-01" db="EMBL/GenBank/DDBJ databases">
        <title>The Genome Sequence of Anopheles farauti FAR1 (V2).</title>
        <authorList>
            <consortium name="The Broad Institute Genomics Platform"/>
            <person name="Neafsey D.E."/>
            <person name="Besansky N."/>
            <person name="Howell P."/>
            <person name="Walton C."/>
            <person name="Young S.K."/>
            <person name="Zeng Q."/>
            <person name="Gargeya S."/>
            <person name="Fitzgerald M."/>
            <person name="Haas B."/>
            <person name="Abouelleil A."/>
            <person name="Allen A.W."/>
            <person name="Alvarado L."/>
            <person name="Arachchi H.M."/>
            <person name="Berlin A.M."/>
            <person name="Chapman S.B."/>
            <person name="Gainer-Dewar J."/>
            <person name="Goldberg J."/>
            <person name="Griggs A."/>
            <person name="Gujja S."/>
            <person name="Hansen M."/>
            <person name="Howarth C."/>
            <person name="Imamovic A."/>
            <person name="Ireland A."/>
            <person name="Larimer J."/>
            <person name="McCowan C."/>
            <person name="Murphy C."/>
            <person name="Pearson M."/>
            <person name="Poon T.W."/>
            <person name="Priest M."/>
            <person name="Roberts A."/>
            <person name="Saif S."/>
            <person name="Shea T."/>
            <person name="Sisk P."/>
            <person name="Sykes S."/>
            <person name="Wortman J."/>
            <person name="Nusbaum C."/>
            <person name="Birren B."/>
        </authorList>
    </citation>
    <scope>NUCLEOTIDE SEQUENCE [LARGE SCALE GENOMIC DNA]</scope>
    <source>
        <strain evidence="5">FAR1</strain>
    </source>
</reference>
<sequence>MGPDTRTIVLFVACLTGAVATGVVSLQHRGQHACNAVHVVDDFFLTAATCFGQRDSLTFELISSKSHRNVHCNVTHYRAHPKYVFLKHNIAVLVGKCEPGTYPESSVSIREAKSEGLLALLGSGGTLGEINRQLKLQHCSVCQKEYGVFDCKRQLCVKPVGKDARAPCDLEELACTRHKENWRGFYRMAFQVAASSPSE</sequence>
<dbReference type="Pfam" id="PF00089">
    <property type="entry name" value="Trypsin"/>
    <property type="match status" value="1"/>
</dbReference>
<dbReference type="InterPro" id="IPR009003">
    <property type="entry name" value="Peptidase_S1_PA"/>
</dbReference>
<keyword evidence="5" id="KW-1185">Reference proteome</keyword>
<evidence type="ECO:0000256" key="2">
    <source>
        <dbReference type="SAM" id="SignalP"/>
    </source>
</evidence>
<name>A0A182QW29_9DIPT</name>
<reference evidence="4" key="2">
    <citation type="submission" date="2020-05" db="UniProtKB">
        <authorList>
            <consortium name="EnsemblMetazoa"/>
        </authorList>
    </citation>
    <scope>IDENTIFICATION</scope>
    <source>
        <strain evidence="4">FAR1</strain>
    </source>
</reference>
<proteinExistence type="inferred from homology"/>
<dbReference type="AlphaFoldDB" id="A0A182QW29"/>
<dbReference type="InterPro" id="IPR001254">
    <property type="entry name" value="Trypsin_dom"/>
</dbReference>
<dbReference type="EnsemblMetazoa" id="AFAF018034-RA">
    <property type="protein sequence ID" value="AFAF018034-PA"/>
    <property type="gene ID" value="AFAF018034"/>
</dbReference>
<protein>
    <recommendedName>
        <fullName evidence="3">Peptidase S1 domain-containing protein</fullName>
    </recommendedName>
</protein>
<dbReference type="InterPro" id="IPR043504">
    <property type="entry name" value="Peptidase_S1_PA_chymotrypsin"/>
</dbReference>
<feature type="signal peptide" evidence="2">
    <location>
        <begin position="1"/>
        <end position="20"/>
    </location>
</feature>
<accession>A0A182QW29</accession>